<evidence type="ECO:0000256" key="4">
    <source>
        <dbReference type="ARBA" id="ARBA00022723"/>
    </source>
</evidence>
<evidence type="ECO:0000256" key="3">
    <source>
        <dbReference type="ARBA" id="ARBA00021764"/>
    </source>
</evidence>
<feature type="domain" description="Aspartate carbamoyltransferase regulatory subunit C-terminal" evidence="9">
    <location>
        <begin position="101"/>
        <end position="145"/>
    </location>
</feature>
<comment type="cofactor">
    <cofactor evidence="7">
        <name>Zn(2+)</name>
        <dbReference type="ChEBI" id="CHEBI:29105"/>
    </cofactor>
    <text evidence="7">Binds 1 zinc ion per subunit.</text>
</comment>
<dbReference type="Proteomes" id="UP000295565">
    <property type="component" value="Unassembled WGS sequence"/>
</dbReference>
<dbReference type="SUPFAM" id="SSF54893">
    <property type="entry name" value="Aspartate carbamoyltransferase, Regulatory-chain, N-terminal domain"/>
    <property type="match status" value="1"/>
</dbReference>
<comment type="similarity">
    <text evidence="2 7">Belongs to the PyrI family.</text>
</comment>
<reference evidence="10 11" key="1">
    <citation type="submission" date="2019-03" db="EMBL/GenBank/DDBJ databases">
        <title>Genomic Encyclopedia of Type Strains, Phase IV (KMG-IV): sequencing the most valuable type-strain genomes for metagenomic binning, comparative biology and taxonomic classification.</title>
        <authorList>
            <person name="Goeker M."/>
        </authorList>
    </citation>
    <scope>NUCLEOTIDE SEQUENCE [LARGE SCALE GENOMIC DNA]</scope>
    <source>
        <strain evidence="10 11">DSM 18577</strain>
    </source>
</reference>
<feature type="binding site" evidence="7">
    <location>
        <position position="107"/>
    </location>
    <ligand>
        <name>Zn(2+)</name>
        <dbReference type="ChEBI" id="CHEBI:29105"/>
    </ligand>
</feature>
<name>A0A4V2PSI8_9GAMM</name>
<dbReference type="GO" id="GO:0009347">
    <property type="term" value="C:aspartate carbamoyltransferase complex"/>
    <property type="evidence" value="ECO:0007669"/>
    <property type="project" value="InterPro"/>
</dbReference>
<evidence type="ECO:0000313" key="10">
    <source>
        <dbReference type="EMBL" id="TCK62761.1"/>
    </source>
</evidence>
<feature type="domain" description="Aspartate carbamoyltransferase regulatory subunit N-terminal" evidence="8">
    <location>
        <begin position="5"/>
        <end position="95"/>
    </location>
</feature>
<evidence type="ECO:0000313" key="11">
    <source>
        <dbReference type="Proteomes" id="UP000295565"/>
    </source>
</evidence>
<dbReference type="SUPFAM" id="SSF57825">
    <property type="entry name" value="Aspartate carbamoyltransferase, Regulatory-chain, C-terminal domain"/>
    <property type="match status" value="1"/>
</dbReference>
<feature type="binding site" evidence="7">
    <location>
        <position position="137"/>
    </location>
    <ligand>
        <name>Zn(2+)</name>
        <dbReference type="ChEBI" id="CHEBI:29105"/>
    </ligand>
</feature>
<dbReference type="NCBIfam" id="TIGR00240">
    <property type="entry name" value="ATCase_reg"/>
    <property type="match status" value="1"/>
</dbReference>
<dbReference type="HAMAP" id="MF_00002">
    <property type="entry name" value="Asp_carb_tr_reg"/>
    <property type="match status" value="1"/>
</dbReference>
<dbReference type="InterPro" id="IPR020545">
    <property type="entry name" value="Asp_carbamoyltransf_reg_N"/>
</dbReference>
<dbReference type="GO" id="GO:0006221">
    <property type="term" value="P:pyrimidine nucleotide biosynthetic process"/>
    <property type="evidence" value="ECO:0007669"/>
    <property type="project" value="UniProtKB-UniRule"/>
</dbReference>
<sequence length="155" mass="17256">MEKKLQVEAIEHGTVIDHIPAGQGIKILRFLQLADANRRLTIGLNLPTHNDQAKDLIKVAETILTAEQANQLALFAPTATINVIENYTVVDKFQVTQPKSIRGVFQCPNSNCITHTEMVPSHFLVQASNTDQVKLKCHYCEKSFATSLFNELKNG</sequence>
<dbReference type="PANTHER" id="PTHR35805:SF1">
    <property type="entry name" value="ASPARTATE CARBAMOYLTRANSFERASE REGULATORY CHAIN"/>
    <property type="match status" value="1"/>
</dbReference>
<evidence type="ECO:0000259" key="8">
    <source>
        <dbReference type="Pfam" id="PF01948"/>
    </source>
</evidence>
<evidence type="ECO:0000256" key="6">
    <source>
        <dbReference type="ARBA" id="ARBA00022975"/>
    </source>
</evidence>
<dbReference type="Gene3D" id="2.30.30.20">
    <property type="entry name" value="Aspartate carbamoyltransferase regulatory subunit, C-terminal domain"/>
    <property type="match status" value="1"/>
</dbReference>
<dbReference type="PANTHER" id="PTHR35805">
    <property type="entry name" value="ASPARTATE CARBAMOYLTRANSFERASE REGULATORY CHAIN"/>
    <property type="match status" value="1"/>
</dbReference>
<keyword evidence="4 7" id="KW-0479">Metal-binding</keyword>
<dbReference type="RefSeq" id="WP_131911298.1">
    <property type="nucleotide sequence ID" value="NZ_OU594967.1"/>
</dbReference>
<dbReference type="Pfam" id="PF02748">
    <property type="entry name" value="PyrI_C"/>
    <property type="match status" value="1"/>
</dbReference>
<keyword evidence="10" id="KW-0808">Transferase</keyword>
<dbReference type="InterPro" id="IPR036792">
    <property type="entry name" value="Asp_carbatrfase_reg_C_sf"/>
</dbReference>
<feature type="binding site" evidence="7">
    <location>
        <position position="140"/>
    </location>
    <ligand>
        <name>Zn(2+)</name>
        <dbReference type="ChEBI" id="CHEBI:29105"/>
    </ligand>
</feature>
<organism evidence="10 11">
    <name type="scientific">Celerinatantimonas diazotrophica</name>
    <dbReference type="NCBI Taxonomy" id="412034"/>
    <lineage>
        <taxon>Bacteria</taxon>
        <taxon>Pseudomonadati</taxon>
        <taxon>Pseudomonadota</taxon>
        <taxon>Gammaproteobacteria</taxon>
        <taxon>Celerinatantimonadaceae</taxon>
        <taxon>Celerinatantimonas</taxon>
    </lineage>
</organism>
<keyword evidence="6 7" id="KW-0665">Pyrimidine biosynthesis</keyword>
<evidence type="ECO:0000256" key="1">
    <source>
        <dbReference type="ARBA" id="ARBA00002565"/>
    </source>
</evidence>
<comment type="caution">
    <text evidence="10">The sequence shown here is derived from an EMBL/GenBank/DDBJ whole genome shotgun (WGS) entry which is preliminary data.</text>
</comment>
<keyword evidence="11" id="KW-1185">Reference proteome</keyword>
<evidence type="ECO:0000256" key="7">
    <source>
        <dbReference type="HAMAP-Rule" id="MF_00002"/>
    </source>
</evidence>
<evidence type="ECO:0000256" key="2">
    <source>
        <dbReference type="ARBA" id="ARBA00010498"/>
    </source>
</evidence>
<dbReference type="GO" id="GO:0006207">
    <property type="term" value="P:'de novo' pyrimidine nucleobase biosynthetic process"/>
    <property type="evidence" value="ECO:0007669"/>
    <property type="project" value="InterPro"/>
</dbReference>
<dbReference type="Pfam" id="PF01948">
    <property type="entry name" value="PyrI"/>
    <property type="match status" value="1"/>
</dbReference>
<gene>
    <name evidence="7" type="primary">pyrI</name>
    <name evidence="10" type="ORF">EV690_0428</name>
</gene>
<dbReference type="GO" id="GO:0016740">
    <property type="term" value="F:transferase activity"/>
    <property type="evidence" value="ECO:0007669"/>
    <property type="project" value="UniProtKB-KW"/>
</dbReference>
<protein>
    <recommendedName>
        <fullName evidence="3 7">Aspartate carbamoyltransferase regulatory chain</fullName>
    </recommendedName>
</protein>
<proteinExistence type="inferred from homology"/>
<dbReference type="GO" id="GO:0046872">
    <property type="term" value="F:metal ion binding"/>
    <property type="evidence" value="ECO:0007669"/>
    <property type="project" value="UniProtKB-KW"/>
</dbReference>
<feature type="binding site" evidence="7">
    <location>
        <position position="112"/>
    </location>
    <ligand>
        <name>Zn(2+)</name>
        <dbReference type="ChEBI" id="CHEBI:29105"/>
    </ligand>
</feature>
<dbReference type="AlphaFoldDB" id="A0A4V2PSI8"/>
<dbReference type="InterPro" id="IPR036793">
    <property type="entry name" value="Asp_carbatrfase_reg_N_sf"/>
</dbReference>
<accession>A0A4V2PSI8</accession>
<evidence type="ECO:0000256" key="5">
    <source>
        <dbReference type="ARBA" id="ARBA00022833"/>
    </source>
</evidence>
<dbReference type="InterPro" id="IPR002801">
    <property type="entry name" value="Asp_carbamoylTrfase_reg"/>
</dbReference>
<comment type="function">
    <text evidence="1 7">Involved in allosteric regulation of aspartate carbamoyltransferase.</text>
</comment>
<dbReference type="EMBL" id="SMGD01000004">
    <property type="protein sequence ID" value="TCK62761.1"/>
    <property type="molecule type" value="Genomic_DNA"/>
</dbReference>
<dbReference type="Gene3D" id="3.30.70.140">
    <property type="entry name" value="Aspartate carbamoyltransferase regulatory subunit, N-terminal domain"/>
    <property type="match status" value="1"/>
</dbReference>
<dbReference type="OrthoDB" id="5599321at2"/>
<keyword evidence="5 7" id="KW-0862">Zinc</keyword>
<dbReference type="InterPro" id="IPR020542">
    <property type="entry name" value="Asp_carbamoyltrfase_reg_C"/>
</dbReference>
<comment type="subunit">
    <text evidence="7">Contains catalytic and regulatory chains.</text>
</comment>
<evidence type="ECO:0000259" key="9">
    <source>
        <dbReference type="Pfam" id="PF02748"/>
    </source>
</evidence>